<dbReference type="GO" id="GO:0003677">
    <property type="term" value="F:DNA binding"/>
    <property type="evidence" value="ECO:0007669"/>
    <property type="project" value="UniProtKB-KW"/>
</dbReference>
<dbReference type="InterPro" id="IPR000944">
    <property type="entry name" value="Tscrpt_reg_Rrf2"/>
</dbReference>
<keyword evidence="3" id="KW-1185">Reference proteome</keyword>
<dbReference type="InterPro" id="IPR036390">
    <property type="entry name" value="WH_DNA-bd_sf"/>
</dbReference>
<evidence type="ECO:0000313" key="3">
    <source>
        <dbReference type="Proteomes" id="UP000233491"/>
    </source>
</evidence>
<dbReference type="PROSITE" id="PS51197">
    <property type="entry name" value="HTH_RRF2_2"/>
    <property type="match status" value="1"/>
</dbReference>
<dbReference type="EMBL" id="PJNW01000017">
    <property type="protein sequence ID" value="PKR87562.1"/>
    <property type="molecule type" value="Genomic_DNA"/>
</dbReference>
<dbReference type="GO" id="GO:0003700">
    <property type="term" value="F:DNA-binding transcription factor activity"/>
    <property type="evidence" value="ECO:0007669"/>
    <property type="project" value="TreeGrafter"/>
</dbReference>
<dbReference type="PANTHER" id="PTHR33221">
    <property type="entry name" value="WINGED HELIX-TURN-HELIX TRANSCRIPTIONAL REGULATOR, RRF2 FAMILY"/>
    <property type="match status" value="1"/>
</dbReference>
<dbReference type="Proteomes" id="UP000233491">
    <property type="component" value="Unassembled WGS sequence"/>
</dbReference>
<dbReference type="Gene3D" id="1.10.10.10">
    <property type="entry name" value="Winged helix-like DNA-binding domain superfamily/Winged helix DNA-binding domain"/>
    <property type="match status" value="1"/>
</dbReference>
<dbReference type="Pfam" id="PF02082">
    <property type="entry name" value="Rrf2"/>
    <property type="match status" value="1"/>
</dbReference>
<dbReference type="OrthoDB" id="9795923at2"/>
<evidence type="ECO:0000256" key="1">
    <source>
        <dbReference type="ARBA" id="ARBA00023125"/>
    </source>
</evidence>
<name>A0A1I4RHT4_9HYPH</name>
<comment type="caution">
    <text evidence="2">The sequence shown here is derived from an EMBL/GenBank/DDBJ whole genome shotgun (WGS) entry which is preliminary data.</text>
</comment>
<dbReference type="GO" id="GO:0005829">
    <property type="term" value="C:cytosol"/>
    <property type="evidence" value="ECO:0007669"/>
    <property type="project" value="TreeGrafter"/>
</dbReference>
<dbReference type="AlphaFoldDB" id="A0A1I4RHT4"/>
<reference evidence="2 3" key="1">
    <citation type="submission" date="2017-12" db="EMBL/GenBank/DDBJ databases">
        <title>Anaerobic carbon monoxide metabolism by Pleomorphomonas carboxyditropha sp. nov., a new mesophilic hydrogenogenic carboxidotroph.</title>
        <authorList>
            <person name="Esquivel-Elizondo S."/>
            <person name="Krajmalnik-Brown R."/>
        </authorList>
    </citation>
    <scope>NUCLEOTIDE SEQUENCE [LARGE SCALE GENOMIC DNA]</scope>
    <source>
        <strain evidence="2 3">R5-392</strain>
    </source>
</reference>
<dbReference type="InterPro" id="IPR036388">
    <property type="entry name" value="WH-like_DNA-bd_sf"/>
</dbReference>
<dbReference type="PANTHER" id="PTHR33221:SF4">
    <property type="entry name" value="HTH-TYPE TRANSCRIPTIONAL REPRESSOR NSRR"/>
    <property type="match status" value="1"/>
</dbReference>
<dbReference type="RefSeq" id="WP_101291071.1">
    <property type="nucleotide sequence ID" value="NZ_FOUQ01000002.1"/>
</dbReference>
<evidence type="ECO:0000313" key="2">
    <source>
        <dbReference type="EMBL" id="PKR87562.1"/>
    </source>
</evidence>
<dbReference type="NCBIfam" id="TIGR00738">
    <property type="entry name" value="rrf2_super"/>
    <property type="match status" value="1"/>
</dbReference>
<keyword evidence="1" id="KW-0238">DNA-binding</keyword>
<sequence length="155" mass="17242">MRLTQATNYSIRVLLYCAVNPDRPSRVADIAATFDMSETHLFKILKVLVDHKFIETIRGRHGGLKLGRPADEIKLGDVIAATEESFQMAECFSEEGRKDCPLILSCEYNRVLREALGAFFAVLDRYTVADIAKDRSMLRGALGIDDLLHPALASA</sequence>
<protein>
    <submittedName>
        <fullName evidence="2">Iron-responsive transcriptional regulator</fullName>
    </submittedName>
</protein>
<organism evidence="2 3">
    <name type="scientific">Pleomorphomonas diazotrophica</name>
    <dbReference type="NCBI Taxonomy" id="1166257"/>
    <lineage>
        <taxon>Bacteria</taxon>
        <taxon>Pseudomonadati</taxon>
        <taxon>Pseudomonadota</taxon>
        <taxon>Alphaproteobacteria</taxon>
        <taxon>Hyphomicrobiales</taxon>
        <taxon>Pleomorphomonadaceae</taxon>
        <taxon>Pleomorphomonas</taxon>
    </lineage>
</organism>
<proteinExistence type="predicted"/>
<gene>
    <name evidence="2" type="primary">rirA</name>
    <name evidence="2" type="ORF">CXZ10_19660</name>
</gene>
<dbReference type="SUPFAM" id="SSF46785">
    <property type="entry name" value="Winged helix' DNA-binding domain"/>
    <property type="match status" value="1"/>
</dbReference>
<accession>A0A1I4RHT4</accession>